<reference evidence="1 2" key="1">
    <citation type="journal article" date="2013" name="Curr. Biol.">
        <title>The Genome of the Foraminiferan Reticulomyxa filosa.</title>
        <authorList>
            <person name="Glockner G."/>
            <person name="Hulsmann N."/>
            <person name="Schleicher M."/>
            <person name="Noegel A.A."/>
            <person name="Eichinger L."/>
            <person name="Gallinger C."/>
            <person name="Pawlowski J."/>
            <person name="Sierra R."/>
            <person name="Euteneuer U."/>
            <person name="Pillet L."/>
            <person name="Moustafa A."/>
            <person name="Platzer M."/>
            <person name="Groth M."/>
            <person name="Szafranski K."/>
            <person name="Schliwa M."/>
        </authorList>
    </citation>
    <scope>NUCLEOTIDE SEQUENCE [LARGE SCALE GENOMIC DNA]</scope>
</reference>
<evidence type="ECO:0000313" key="1">
    <source>
        <dbReference type="EMBL" id="ETO09395.1"/>
    </source>
</evidence>
<name>X6M8R3_RETFI</name>
<comment type="caution">
    <text evidence="1">The sequence shown here is derived from an EMBL/GenBank/DDBJ whole genome shotgun (WGS) entry which is preliminary data.</text>
</comment>
<dbReference type="EMBL" id="ASPP01024089">
    <property type="protein sequence ID" value="ETO09395.1"/>
    <property type="molecule type" value="Genomic_DNA"/>
</dbReference>
<dbReference type="Proteomes" id="UP000023152">
    <property type="component" value="Unassembled WGS sequence"/>
</dbReference>
<proteinExistence type="predicted"/>
<evidence type="ECO:0000313" key="2">
    <source>
        <dbReference type="Proteomes" id="UP000023152"/>
    </source>
</evidence>
<keyword evidence="2" id="KW-1185">Reference proteome</keyword>
<organism evidence="1 2">
    <name type="scientific">Reticulomyxa filosa</name>
    <dbReference type="NCBI Taxonomy" id="46433"/>
    <lineage>
        <taxon>Eukaryota</taxon>
        <taxon>Sar</taxon>
        <taxon>Rhizaria</taxon>
        <taxon>Retaria</taxon>
        <taxon>Foraminifera</taxon>
        <taxon>Monothalamids</taxon>
        <taxon>Reticulomyxidae</taxon>
        <taxon>Reticulomyxa</taxon>
    </lineage>
</organism>
<dbReference type="AlphaFoldDB" id="X6M8R3"/>
<accession>X6M8R3</accession>
<protein>
    <submittedName>
        <fullName evidence="1">Uncharacterized protein</fullName>
    </submittedName>
</protein>
<gene>
    <name evidence="1" type="ORF">RFI_27982</name>
</gene>
<feature type="non-terminal residue" evidence="1">
    <location>
        <position position="248"/>
    </location>
</feature>
<sequence>MMVCNGENIQMDTYSTEDQFKHSKASEQWKKKKHENGKKIQTTKINQTRSVEVPFEGHYIYVYICICPFYHIFSCCNMPLTKQWTTYRYKKRVHIGEAKCINVHRNKMVNMTFYNKFLGVNNNYISPKLLDCYPNVTYSMYANRYNTHISLVESIKVCVISQFGISFNLLYDWRCFLKLFFSRITFYDFRPLYIDENYSFQKVRKRAIFLNCIGNIQFPLNIYSKLQYLQHKFYLPTNTIFFNLGERI</sequence>